<organism evidence="10 11">
    <name type="scientific">Grallaria varia</name>
    <name type="common">variegated antpitta</name>
    <dbReference type="NCBI Taxonomy" id="117165"/>
    <lineage>
        <taxon>Eukaryota</taxon>
        <taxon>Metazoa</taxon>
        <taxon>Chordata</taxon>
        <taxon>Craniata</taxon>
        <taxon>Vertebrata</taxon>
        <taxon>Euteleostomi</taxon>
        <taxon>Archelosauria</taxon>
        <taxon>Archosauria</taxon>
        <taxon>Dinosauria</taxon>
        <taxon>Saurischia</taxon>
        <taxon>Theropoda</taxon>
        <taxon>Coelurosauria</taxon>
        <taxon>Aves</taxon>
        <taxon>Neognathae</taxon>
        <taxon>Neoaves</taxon>
        <taxon>Telluraves</taxon>
        <taxon>Australaves</taxon>
        <taxon>Passeriformes</taxon>
        <taxon>Formicariidae</taxon>
        <taxon>Grallaria</taxon>
    </lineage>
</organism>
<evidence type="ECO:0000256" key="4">
    <source>
        <dbReference type="ARBA" id="ARBA00022801"/>
    </source>
</evidence>
<dbReference type="SMART" id="SM00450">
    <property type="entry name" value="RHOD"/>
    <property type="match status" value="1"/>
</dbReference>
<keyword evidence="5 7" id="KW-0904">Protein phosphatase</keyword>
<dbReference type="GO" id="GO:0005634">
    <property type="term" value="C:nucleus"/>
    <property type="evidence" value="ECO:0007669"/>
    <property type="project" value="TreeGrafter"/>
</dbReference>
<dbReference type="CDD" id="cd01530">
    <property type="entry name" value="Cdc25"/>
    <property type="match status" value="1"/>
</dbReference>
<accession>A0A7K9A9A7</accession>
<keyword evidence="11" id="KW-1185">Reference proteome</keyword>
<feature type="non-terminal residue" evidence="10">
    <location>
        <position position="1"/>
    </location>
</feature>
<protein>
    <recommendedName>
        <fullName evidence="7">M-phase inducer phosphatase</fullName>
        <ecNumber evidence="7">3.1.3.48</ecNumber>
    </recommendedName>
</protein>
<gene>
    <name evidence="10" type="primary">Cdc25a</name>
    <name evidence="10" type="ORF">GRAVAR_R01365</name>
</gene>
<dbReference type="GO" id="GO:0000086">
    <property type="term" value="P:G2/M transition of mitotic cell cycle"/>
    <property type="evidence" value="ECO:0007669"/>
    <property type="project" value="TreeGrafter"/>
</dbReference>
<feature type="region of interest" description="Disordered" evidence="8">
    <location>
        <begin position="38"/>
        <end position="92"/>
    </location>
</feature>
<dbReference type="GO" id="GO:0110032">
    <property type="term" value="P:positive regulation of G2/MI transition of meiotic cell cycle"/>
    <property type="evidence" value="ECO:0007669"/>
    <property type="project" value="TreeGrafter"/>
</dbReference>
<dbReference type="SUPFAM" id="SSF52821">
    <property type="entry name" value="Rhodanese/Cell cycle control phosphatase"/>
    <property type="match status" value="1"/>
</dbReference>
<dbReference type="InterPro" id="IPR001763">
    <property type="entry name" value="Rhodanese-like_dom"/>
</dbReference>
<dbReference type="EC" id="3.1.3.48" evidence="7"/>
<dbReference type="PANTHER" id="PTHR10828">
    <property type="entry name" value="M-PHASE INDUCER PHOSPHATASE DUAL SPECIFICITY PHOSPHATASE CDC25"/>
    <property type="match status" value="1"/>
</dbReference>
<dbReference type="GO" id="GO:0005737">
    <property type="term" value="C:cytoplasm"/>
    <property type="evidence" value="ECO:0007669"/>
    <property type="project" value="TreeGrafter"/>
</dbReference>
<comment type="catalytic activity">
    <reaction evidence="7">
        <text>O-phospho-L-tyrosyl-[protein] + H2O = L-tyrosyl-[protein] + phosphate</text>
        <dbReference type="Rhea" id="RHEA:10684"/>
        <dbReference type="Rhea" id="RHEA-COMP:10136"/>
        <dbReference type="Rhea" id="RHEA-COMP:20101"/>
        <dbReference type="ChEBI" id="CHEBI:15377"/>
        <dbReference type="ChEBI" id="CHEBI:43474"/>
        <dbReference type="ChEBI" id="CHEBI:46858"/>
        <dbReference type="ChEBI" id="CHEBI:61978"/>
        <dbReference type="EC" id="3.1.3.48"/>
    </reaction>
</comment>
<feature type="domain" description="Rhodanese" evidence="9">
    <location>
        <begin position="274"/>
        <end position="380"/>
    </location>
</feature>
<comment type="similarity">
    <text evidence="1 7">Belongs to the MPI phosphatase family.</text>
</comment>
<evidence type="ECO:0000256" key="6">
    <source>
        <dbReference type="ARBA" id="ARBA00023306"/>
    </source>
</evidence>
<evidence type="ECO:0000256" key="3">
    <source>
        <dbReference type="ARBA" id="ARBA00022776"/>
    </source>
</evidence>
<name>A0A7K9A9A7_9PASS</name>
<keyword evidence="3 7" id="KW-0498">Mitosis</keyword>
<dbReference type="FunFam" id="3.40.250.10:FF:000004">
    <property type="entry name" value="M-phase inducer phosphatase 1 isoform X1"/>
    <property type="match status" value="1"/>
</dbReference>
<reference evidence="10 11" key="1">
    <citation type="submission" date="2019-09" db="EMBL/GenBank/DDBJ databases">
        <title>Bird 10,000 Genomes (B10K) Project - Family phase.</title>
        <authorList>
            <person name="Zhang G."/>
        </authorList>
    </citation>
    <scope>NUCLEOTIDE SEQUENCE [LARGE SCALE GENOMIC DNA]</scope>
    <source>
        <strain evidence="10">B10K-DU-001-02</strain>
        <tissue evidence="10">Muscle</tissue>
    </source>
</reference>
<dbReference type="EMBL" id="VWZG01011550">
    <property type="protein sequence ID" value="NXG24462.1"/>
    <property type="molecule type" value="Genomic_DNA"/>
</dbReference>
<evidence type="ECO:0000256" key="7">
    <source>
        <dbReference type="RuleBase" id="RU368028"/>
    </source>
</evidence>
<dbReference type="Proteomes" id="UP000591535">
    <property type="component" value="Unassembled WGS sequence"/>
</dbReference>
<comment type="caution">
    <text evidence="10">The sequence shown here is derived from an EMBL/GenBank/DDBJ whole genome shotgun (WGS) entry which is preliminary data.</text>
</comment>
<proteinExistence type="inferred from homology"/>
<dbReference type="AlphaFoldDB" id="A0A7K9A9A7"/>
<dbReference type="Pfam" id="PF00581">
    <property type="entry name" value="Rhodanese"/>
    <property type="match status" value="1"/>
</dbReference>
<feature type="region of interest" description="Disordered" evidence="8">
    <location>
        <begin position="157"/>
        <end position="200"/>
    </location>
</feature>
<evidence type="ECO:0000256" key="1">
    <source>
        <dbReference type="ARBA" id="ARBA00011065"/>
    </source>
</evidence>
<dbReference type="PRINTS" id="PR00716">
    <property type="entry name" value="MPIPHPHTASE"/>
</dbReference>
<evidence type="ECO:0000313" key="10">
    <source>
        <dbReference type="EMBL" id="NXG24462.1"/>
    </source>
</evidence>
<sequence length="422" mass="48549">LRIPFRRIHSLPQNLLGSSPALKRNHSDSLDIDAFQPLEQDGNKENESFEFKKPTKPASRCFRDGRAVPGVRQNSSPAQIIPMDETPSGEQGNYRPAFLQQHSLTSLESEDDDGFLELLDDQNLKNDKEMPPDVASLWTAPLVMRRAESRAKRCRLFGSSSMSSSPGRTTQKRMERFQEENSPGKSRKRKSLPGTSEDSTVGNGMCLLSVLISNLCPPEPEGEIESILDSDQRDLIGDFSKSYLFATVDGKHQDLKYIDSEMMVSVLTGKFESFIKQCVIIDCRYPYEYEGGHIKGAINLHMEEDVENYLLKKPIEPSGNKRVIVVFHCEFSSERGPRMCRFVREQDRLSNEYPNLHYPELYVLKGGYKDFFSRCRSFCEPQSYRPMHHKDFKEDLKRFRTKSRTWAGEKSKREMYSRLKKL</sequence>
<comment type="function">
    <text evidence="7">Tyrosine protein phosphatase which functions as a dosage-dependent inducer of mitotic progression.</text>
</comment>
<feature type="compositionally biased region" description="Basic and acidic residues" evidence="8">
    <location>
        <begin position="41"/>
        <end position="53"/>
    </location>
</feature>
<dbReference type="InterPro" id="IPR036873">
    <property type="entry name" value="Rhodanese-like_dom_sf"/>
</dbReference>
<dbReference type="GO" id="GO:0004725">
    <property type="term" value="F:protein tyrosine phosphatase activity"/>
    <property type="evidence" value="ECO:0007669"/>
    <property type="project" value="UniProtKB-UniRule"/>
</dbReference>
<dbReference type="Gene3D" id="3.40.250.10">
    <property type="entry name" value="Rhodanese-like domain"/>
    <property type="match status" value="1"/>
</dbReference>
<dbReference type="InterPro" id="IPR000751">
    <property type="entry name" value="MPI_Phosphatase"/>
</dbReference>
<keyword evidence="6 7" id="KW-0131">Cell cycle</keyword>
<evidence type="ECO:0000259" key="9">
    <source>
        <dbReference type="PROSITE" id="PS50206"/>
    </source>
</evidence>
<evidence type="ECO:0000256" key="8">
    <source>
        <dbReference type="SAM" id="MobiDB-lite"/>
    </source>
</evidence>
<evidence type="ECO:0000256" key="5">
    <source>
        <dbReference type="ARBA" id="ARBA00022912"/>
    </source>
</evidence>
<dbReference type="PROSITE" id="PS50206">
    <property type="entry name" value="RHODANESE_3"/>
    <property type="match status" value="1"/>
</dbReference>
<feature type="non-terminal residue" evidence="10">
    <location>
        <position position="422"/>
    </location>
</feature>
<dbReference type="GO" id="GO:0051301">
    <property type="term" value="P:cell division"/>
    <property type="evidence" value="ECO:0007669"/>
    <property type="project" value="UniProtKB-UniRule"/>
</dbReference>
<evidence type="ECO:0000256" key="2">
    <source>
        <dbReference type="ARBA" id="ARBA00022618"/>
    </source>
</evidence>
<dbReference type="GO" id="GO:0010971">
    <property type="term" value="P:positive regulation of G2/M transition of mitotic cell cycle"/>
    <property type="evidence" value="ECO:0007669"/>
    <property type="project" value="TreeGrafter"/>
</dbReference>
<evidence type="ECO:0000313" key="11">
    <source>
        <dbReference type="Proteomes" id="UP000591535"/>
    </source>
</evidence>
<keyword evidence="4 7" id="KW-0378">Hydrolase</keyword>
<dbReference type="PANTHER" id="PTHR10828:SF46">
    <property type="entry name" value="M-PHASE INDUCER PHOSPHATASE 1"/>
    <property type="match status" value="1"/>
</dbReference>
<dbReference type="Pfam" id="PF06617">
    <property type="entry name" value="M-inducer_phosp"/>
    <property type="match status" value="1"/>
</dbReference>
<keyword evidence="2 7" id="KW-0132">Cell division</keyword>